<dbReference type="Proteomes" id="UP001595190">
    <property type="component" value="Unassembled WGS sequence"/>
</dbReference>
<evidence type="ECO:0000313" key="1">
    <source>
        <dbReference type="EMBL" id="MFC2254053.1"/>
    </source>
</evidence>
<name>A0ABV6ZPF9_9HYPH</name>
<protein>
    <submittedName>
        <fullName evidence="1">DUF2840 domain-containing protein</fullName>
    </submittedName>
</protein>
<organism evidence="1 2">
    <name type="scientific">Labrys neptuniae</name>
    <dbReference type="NCBI Taxonomy" id="376174"/>
    <lineage>
        <taxon>Bacteria</taxon>
        <taxon>Pseudomonadati</taxon>
        <taxon>Pseudomonadota</taxon>
        <taxon>Alphaproteobacteria</taxon>
        <taxon>Hyphomicrobiales</taxon>
        <taxon>Xanthobacteraceae</taxon>
        <taxon>Labrys</taxon>
    </lineage>
</organism>
<dbReference type="RefSeq" id="WP_394314832.1">
    <property type="nucleotide sequence ID" value="NZ_JBHGPK010000026.1"/>
</dbReference>
<dbReference type="Pfam" id="PF11000">
    <property type="entry name" value="DUF2840"/>
    <property type="match status" value="1"/>
</dbReference>
<sequence length="172" mass="19882">MTGVASHEQRGGSRPIAQEDALTHVELTWIDKRMENWIRFGHAVQEQAIDRQRRILSFRSGSIFAFLRWAANDYGTILSRIDIVRAVEQGEALQTLAFVRPGGDILLRIEGWPKVEQVLRHIDAIEALDIDPVEVAPDHWRHVHNRMNAGLSPRPYTIGRHQAWLKRREIER</sequence>
<accession>A0ABV6ZPF9</accession>
<comment type="caution">
    <text evidence="1">The sequence shown here is derived from an EMBL/GenBank/DDBJ whole genome shotgun (WGS) entry which is preliminary data.</text>
</comment>
<gene>
    <name evidence="1" type="ORF">ACETRX_30785</name>
</gene>
<proteinExistence type="predicted"/>
<reference evidence="1 2" key="1">
    <citation type="submission" date="2024-09" db="EMBL/GenBank/DDBJ databases">
        <title>Description of Labrys sedimenti sp. nov., isolated from a diclofenac-degrading enrichment culture, and genome-based reclassification of Labrys portucalensis as a later heterotypic synonym of Labrys neptuniae.</title>
        <authorList>
            <person name="Tancsics A."/>
            <person name="Csepanyi A."/>
        </authorList>
    </citation>
    <scope>NUCLEOTIDE SEQUENCE [LARGE SCALE GENOMIC DNA]</scope>
    <source>
        <strain evidence="1 2">LMG 23412</strain>
    </source>
</reference>
<dbReference type="InterPro" id="IPR021263">
    <property type="entry name" value="DUF2840"/>
</dbReference>
<evidence type="ECO:0000313" key="2">
    <source>
        <dbReference type="Proteomes" id="UP001595190"/>
    </source>
</evidence>
<dbReference type="EMBL" id="JBHGPK010000026">
    <property type="protein sequence ID" value="MFC2254053.1"/>
    <property type="molecule type" value="Genomic_DNA"/>
</dbReference>